<gene>
    <name evidence="1" type="ORF">ACFO5K_12380</name>
</gene>
<organism evidence="1 2">
    <name type="scientific">Nocardia halotolerans</name>
    <dbReference type="NCBI Taxonomy" id="1755878"/>
    <lineage>
        <taxon>Bacteria</taxon>
        <taxon>Bacillati</taxon>
        <taxon>Actinomycetota</taxon>
        <taxon>Actinomycetes</taxon>
        <taxon>Mycobacteriales</taxon>
        <taxon>Nocardiaceae</taxon>
        <taxon>Nocardia</taxon>
    </lineage>
</organism>
<evidence type="ECO:0000313" key="1">
    <source>
        <dbReference type="EMBL" id="MFC4374897.1"/>
    </source>
</evidence>
<dbReference type="EMBL" id="JBHSDL010000014">
    <property type="protein sequence ID" value="MFC4374897.1"/>
    <property type="molecule type" value="Genomic_DNA"/>
</dbReference>
<reference evidence="2" key="1">
    <citation type="journal article" date="2019" name="Int. J. Syst. Evol. Microbiol.">
        <title>The Global Catalogue of Microorganisms (GCM) 10K type strain sequencing project: providing services to taxonomists for standard genome sequencing and annotation.</title>
        <authorList>
            <consortium name="The Broad Institute Genomics Platform"/>
            <consortium name="The Broad Institute Genome Sequencing Center for Infectious Disease"/>
            <person name="Wu L."/>
            <person name="Ma J."/>
        </authorList>
    </citation>
    <scope>NUCLEOTIDE SEQUENCE [LARGE SCALE GENOMIC DNA]</scope>
    <source>
        <strain evidence="2">IBRC-M 10490</strain>
    </source>
</reference>
<dbReference type="Proteomes" id="UP001595844">
    <property type="component" value="Unassembled WGS sequence"/>
</dbReference>
<keyword evidence="2" id="KW-1185">Reference proteome</keyword>
<comment type="caution">
    <text evidence="1">The sequence shown here is derived from an EMBL/GenBank/DDBJ whole genome shotgun (WGS) entry which is preliminary data.</text>
</comment>
<sequence>MKAALLVVTPALRVHCRIQTARERCFTHIFRFTFIAAHRYSKKQHAQSKDGRILRASTVHLGALMSIRSEYEADVTAGMPALQRLPVDEARDLFNLIRAASTFEAATLDKAIDSMVGALPRALRGVAKRIMFGGR</sequence>
<dbReference type="RefSeq" id="WP_378560698.1">
    <property type="nucleotide sequence ID" value="NZ_JBHSDL010000014.1"/>
</dbReference>
<proteinExistence type="predicted"/>
<name>A0ABV8VJ66_9NOCA</name>
<accession>A0ABV8VJ66</accession>
<evidence type="ECO:0000313" key="2">
    <source>
        <dbReference type="Proteomes" id="UP001595844"/>
    </source>
</evidence>
<protein>
    <submittedName>
        <fullName evidence="1">Uncharacterized protein</fullName>
    </submittedName>
</protein>